<organism evidence="2 3">
    <name type="scientific">Prorocentrum cordatum</name>
    <dbReference type="NCBI Taxonomy" id="2364126"/>
    <lineage>
        <taxon>Eukaryota</taxon>
        <taxon>Sar</taxon>
        <taxon>Alveolata</taxon>
        <taxon>Dinophyceae</taxon>
        <taxon>Prorocentrales</taxon>
        <taxon>Prorocentraceae</taxon>
        <taxon>Prorocentrum</taxon>
    </lineage>
</organism>
<name>A0ABN9V5Y2_9DINO</name>
<evidence type="ECO:0000256" key="1">
    <source>
        <dbReference type="SAM" id="MobiDB-lite"/>
    </source>
</evidence>
<dbReference type="Proteomes" id="UP001189429">
    <property type="component" value="Unassembled WGS sequence"/>
</dbReference>
<sequence length="300" mass="31831">MQEAKRIGQLLEGPVEYRDHDAEAPEAERLRACGAAGQHTNLFMWSTCPDGVIAAGFAGRKRDRERVACVAAALAHAVADPRFAGGLCRSFPDVGAVLQRARDSRPSALAATAPPRSDGNRRWSRSRSRRCGVPLRISPALQPAPPSPADAGPGARPRRGGSGGSETCSRSRSPLPRQRAPERARPSLGGAGPAARPRRGGSGGSETGSVSRSRSREPLLRLQPAPESAPPSPRAAGPAARPRRSGSGGSEAGSRSPSPLRLRQATEPASRSPARWEPSPPSPARWQLRRGGSWHRRSRW</sequence>
<keyword evidence="3" id="KW-1185">Reference proteome</keyword>
<accession>A0ABN9V5Y2</accession>
<comment type="caution">
    <text evidence="2">The sequence shown here is derived from an EMBL/GenBank/DDBJ whole genome shotgun (WGS) entry which is preliminary data.</text>
</comment>
<evidence type="ECO:0000313" key="2">
    <source>
        <dbReference type="EMBL" id="CAK0868288.1"/>
    </source>
</evidence>
<proteinExistence type="predicted"/>
<protein>
    <submittedName>
        <fullName evidence="2">Uncharacterized protein</fullName>
    </submittedName>
</protein>
<reference evidence="2" key="1">
    <citation type="submission" date="2023-10" db="EMBL/GenBank/DDBJ databases">
        <authorList>
            <person name="Chen Y."/>
            <person name="Shah S."/>
            <person name="Dougan E. K."/>
            <person name="Thang M."/>
            <person name="Chan C."/>
        </authorList>
    </citation>
    <scope>NUCLEOTIDE SEQUENCE [LARGE SCALE GENOMIC DNA]</scope>
</reference>
<feature type="non-terminal residue" evidence="2">
    <location>
        <position position="300"/>
    </location>
</feature>
<dbReference type="EMBL" id="CAUYUJ010016729">
    <property type="protein sequence ID" value="CAK0868288.1"/>
    <property type="molecule type" value="Genomic_DNA"/>
</dbReference>
<feature type="region of interest" description="Disordered" evidence="1">
    <location>
        <begin position="103"/>
        <end position="300"/>
    </location>
</feature>
<evidence type="ECO:0000313" key="3">
    <source>
        <dbReference type="Proteomes" id="UP001189429"/>
    </source>
</evidence>
<gene>
    <name evidence="2" type="ORF">PCOR1329_LOCUS54991</name>
</gene>